<dbReference type="SMART" id="SM00444">
    <property type="entry name" value="GYF"/>
    <property type="match status" value="1"/>
</dbReference>
<feature type="compositionally biased region" description="Basic and acidic residues" evidence="1">
    <location>
        <begin position="118"/>
        <end position="136"/>
    </location>
</feature>
<evidence type="ECO:0000259" key="2">
    <source>
        <dbReference type="PROSITE" id="PS50829"/>
    </source>
</evidence>
<feature type="compositionally biased region" description="Low complexity" evidence="1">
    <location>
        <begin position="1373"/>
        <end position="1383"/>
    </location>
</feature>
<dbReference type="Gene3D" id="3.30.1490.40">
    <property type="match status" value="1"/>
</dbReference>
<feature type="compositionally biased region" description="Basic and acidic residues" evidence="1">
    <location>
        <begin position="383"/>
        <end position="397"/>
    </location>
</feature>
<feature type="compositionally biased region" description="Basic and acidic residues" evidence="1">
    <location>
        <begin position="499"/>
        <end position="508"/>
    </location>
</feature>
<reference evidence="4" key="1">
    <citation type="journal article" date="2016" name="Nature">
        <title>The genome of the seagrass Zostera marina reveals angiosperm adaptation to the sea.</title>
        <authorList>
            <person name="Olsen J.L."/>
            <person name="Rouze P."/>
            <person name="Verhelst B."/>
            <person name="Lin Y.-C."/>
            <person name="Bayer T."/>
            <person name="Collen J."/>
            <person name="Dattolo E."/>
            <person name="De Paoli E."/>
            <person name="Dittami S."/>
            <person name="Maumus F."/>
            <person name="Michel G."/>
            <person name="Kersting A."/>
            <person name="Lauritano C."/>
            <person name="Lohaus R."/>
            <person name="Toepel M."/>
            <person name="Tonon T."/>
            <person name="Vanneste K."/>
            <person name="Amirebrahimi M."/>
            <person name="Brakel J."/>
            <person name="Bostroem C."/>
            <person name="Chovatia M."/>
            <person name="Grimwood J."/>
            <person name="Jenkins J.W."/>
            <person name="Jueterbock A."/>
            <person name="Mraz A."/>
            <person name="Stam W.T."/>
            <person name="Tice H."/>
            <person name="Bornberg-Bauer E."/>
            <person name="Green P.J."/>
            <person name="Pearson G.A."/>
            <person name="Procaccini G."/>
            <person name="Duarte C.M."/>
            <person name="Schmutz J."/>
            <person name="Reusch T.B.H."/>
            <person name="Van de Peer Y."/>
        </authorList>
    </citation>
    <scope>NUCLEOTIDE SEQUENCE [LARGE SCALE GENOMIC DNA]</scope>
    <source>
        <strain evidence="4">cv. Finnish</strain>
    </source>
</reference>
<comment type="caution">
    <text evidence="3">The sequence shown here is derived from an EMBL/GenBank/DDBJ whole genome shotgun (WGS) entry which is preliminary data.</text>
</comment>
<sequence length="1548" mass="173110">MSDLTKTDSRRNLAMSSPPPPLPISKDMQRFHAPIPLSPQWLLSKPGDAKQGSLSGDHHSSPSRGNHSTATKTFGGDEEIHDAEKKRDIFRPSARDAETGWHDRWHDEEREVNSCIRKDRWRDGEKEVIDPRRAEIWSDTLSKQLGEGRRIPSDRRSDTVNRDKNNDQRRESKWNTRWGPDNKETDGWRDKGTTNPLDQVKDGEWREKGIGQTLSQVNDGEKGGHYSRPWRSNSLQAQGRGDSMHPLISKPNKQSQIYSHVRGRGERCPSFISSNRGKSCSETNNAGVNNLHHHTIGNTSDFTDGEFGKSFVFKYSRINLLDMYRMDDVGNNGNPFGTFTELSLPMQTHSVEPLAFSSPTSEEMVILNEIDKGEVISSGPFHNSKDGSHGTVERNPHDSISLRSTKQGFDEYPAFPLDDLKDNTTNNSSDYIGQDVHFNNKVSLRKKDDVTIREGENAPCYNISPWRSQSAKDRDLISSDGKEFSSHGRTRSTNIGWQDLDRERESEQRNVFTVSPKYRNDKYNTTVNASSYSETSAHSEIHREVYEDLKQERTTNVIPGQPNHSPEYLSLYYKDPNGKTQGPFSGDDLIGWFETGYFGIDLQVRLADAPMNAPFTMLGDVMPHLRYKTRPPPGFVAPKQVDVHDFKGIEKTNSGIIQPGLGEMSGTNMENRYLESLMTVQSSNSSVEPSAKAIYEAQQLRLQQHSQQTGSTPPHSMIQPADFQSISHDPQVLNILQQKYLMSQLNIQPLPPNPPQLSILDKLLLLKQQQEQEQEQKHLLLQQQQNLLSQVLSGQTSRQHVNDQFLNNLLKSSFSGHQLGVQYQQPCEGFQISSPMTIQNLHEMQLPNSSSVLPQYTQGFSHAVHSSSILSSPLLPNQIFNNYSSSEQLPDHSQQNKNNKSTTVIPPEVNFAVDILPTVLSSNKESGETVELGFSEDDRKSVPQPTSLTETKISEGSEFEVKRVTDKKNRKQKNLKPATSNDSEKGLLKETSQSKTKNEINNTSPVDMHSEAVKEAEALYHLASSKTIDVKSEVNMDADFESKDKDYNLLSVRQPTVPQAWKAAAPGFKAKSLLEIQEEQQQRAKLEKVISGIHSAPVPLNTGPSNPWEKKPSKEIAQSIIITPENAIDRNGKKNFLQLNDGLAAEVLSKSHEVISNISDNPCKEPILSCPRIDTLVIDDDFVEAKDSRRNRKKTIKEKLPRLKASVSVPSADTSLSSPVQVEKGKNFRIIQQEQQVVTPLPLGSSLGDFVISKGEQSSLSVTSAAWSTASKVTKPTPLKDILKEQEKKVSVPRHIPLSNPVKVNSWNVTGSSPSKSNIHVKSCPTLSKPNVEHDLFWGPPEKTLQDSKSGLKSTPIKVTPNRQKSAVLRTELPLSSPSGHPSLKGRAEDSHKQSEAAEFRQWCEDELIKLTGSKDTHILEFCMKQSTSEAKILLTENLARYDRDHTFIEKFLNFKEMLSSDVIEMAFNFSQSNSKSNHIGTSIGYQKSNVLSSGEIDESEASNQSFSKSGGSSKKKGRKAKKVSSSVLGFNVVSNRIMKGEIQTVED</sequence>
<protein>
    <recommendedName>
        <fullName evidence="2">GYF domain-containing protein</fullName>
    </recommendedName>
</protein>
<dbReference type="InterPro" id="IPR035445">
    <property type="entry name" value="GYF-like_dom_sf"/>
</dbReference>
<feature type="region of interest" description="Disordered" evidence="1">
    <location>
        <begin position="924"/>
        <end position="1008"/>
    </location>
</feature>
<keyword evidence="4" id="KW-1185">Reference proteome</keyword>
<feature type="domain" description="GYF" evidence="2">
    <location>
        <begin position="568"/>
        <end position="619"/>
    </location>
</feature>
<feature type="compositionally biased region" description="Polar residues" evidence="1">
    <location>
        <begin position="990"/>
        <end position="1005"/>
    </location>
</feature>
<dbReference type="PROSITE" id="PS50829">
    <property type="entry name" value="GYF"/>
    <property type="match status" value="1"/>
</dbReference>
<name>A0A0K9NQZ6_ZOSMR</name>
<feature type="compositionally biased region" description="Basic and acidic residues" evidence="1">
    <location>
        <begin position="146"/>
        <end position="192"/>
    </location>
</feature>
<feature type="region of interest" description="Disordered" evidence="1">
    <location>
        <begin position="478"/>
        <end position="509"/>
    </location>
</feature>
<feature type="compositionally biased region" description="Basic and acidic residues" evidence="1">
    <location>
        <begin position="82"/>
        <end position="91"/>
    </location>
</feature>
<dbReference type="CDD" id="cd00072">
    <property type="entry name" value="GYF"/>
    <property type="match status" value="1"/>
</dbReference>
<dbReference type="GO" id="GO:0051607">
    <property type="term" value="P:defense response to virus"/>
    <property type="evidence" value="ECO:0000318"/>
    <property type="project" value="GO_Central"/>
</dbReference>
<feature type="region of interest" description="Disordered" evidence="1">
    <location>
        <begin position="882"/>
        <end position="905"/>
    </location>
</feature>
<organism evidence="3 4">
    <name type="scientific">Zostera marina</name>
    <name type="common">Eelgrass</name>
    <dbReference type="NCBI Taxonomy" id="29655"/>
    <lineage>
        <taxon>Eukaryota</taxon>
        <taxon>Viridiplantae</taxon>
        <taxon>Streptophyta</taxon>
        <taxon>Embryophyta</taxon>
        <taxon>Tracheophyta</taxon>
        <taxon>Spermatophyta</taxon>
        <taxon>Magnoliopsida</taxon>
        <taxon>Liliopsida</taxon>
        <taxon>Zosteraceae</taxon>
        <taxon>Zostera</taxon>
    </lineage>
</organism>
<dbReference type="SUPFAM" id="SSF55277">
    <property type="entry name" value="GYF domain"/>
    <property type="match status" value="1"/>
</dbReference>
<dbReference type="Pfam" id="PF02213">
    <property type="entry name" value="GYF"/>
    <property type="match status" value="1"/>
</dbReference>
<dbReference type="EMBL" id="LFYR01001803">
    <property type="protein sequence ID" value="KMZ59176.1"/>
    <property type="molecule type" value="Genomic_DNA"/>
</dbReference>
<feature type="region of interest" description="Disordered" evidence="1">
    <location>
        <begin position="1499"/>
        <end position="1526"/>
    </location>
</feature>
<feature type="compositionally biased region" description="Basic and acidic residues" evidence="1">
    <location>
        <begin position="199"/>
        <end position="209"/>
    </location>
</feature>
<feature type="compositionally biased region" description="Basic residues" evidence="1">
    <location>
        <begin position="1514"/>
        <end position="1523"/>
    </location>
</feature>
<feature type="compositionally biased region" description="Polar residues" evidence="1">
    <location>
        <begin position="62"/>
        <end position="72"/>
    </location>
</feature>
<feature type="compositionally biased region" description="Basic and acidic residues" evidence="1">
    <location>
        <begin position="1"/>
        <end position="11"/>
    </location>
</feature>
<feature type="compositionally biased region" description="Polar residues" evidence="1">
    <location>
        <begin position="882"/>
        <end position="904"/>
    </location>
</feature>
<dbReference type="Proteomes" id="UP000036987">
    <property type="component" value="Unassembled WGS sequence"/>
</dbReference>
<dbReference type="InterPro" id="IPR003169">
    <property type="entry name" value="GYF"/>
</dbReference>
<dbReference type="PANTHER" id="PTHR47471">
    <property type="entry name" value="GYF DOMAIN-CONTAINING PROTEIN"/>
    <property type="match status" value="1"/>
</dbReference>
<feature type="region of interest" description="Disordered" evidence="1">
    <location>
        <begin position="1340"/>
        <end position="1392"/>
    </location>
</feature>
<gene>
    <name evidence="3" type="ORF">ZOSMA_6G01070</name>
</gene>
<dbReference type="STRING" id="29655.A0A0K9NQZ6"/>
<dbReference type="PANTHER" id="PTHR47471:SF1">
    <property type="entry name" value="PROTEIN ESSENTIAL FOR POTEXVIRUS ACCUMULATION 1"/>
    <property type="match status" value="1"/>
</dbReference>
<evidence type="ECO:0000256" key="1">
    <source>
        <dbReference type="SAM" id="MobiDB-lite"/>
    </source>
</evidence>
<evidence type="ECO:0000313" key="3">
    <source>
        <dbReference type="EMBL" id="KMZ59176.1"/>
    </source>
</evidence>
<dbReference type="OrthoDB" id="6415790at2759"/>
<accession>A0A0K9NQZ6</accession>
<feature type="compositionally biased region" description="Basic and acidic residues" evidence="1">
    <location>
        <begin position="952"/>
        <end position="967"/>
    </location>
</feature>
<proteinExistence type="predicted"/>
<dbReference type="OMA" id="FSESWAP"/>
<feature type="region of interest" description="Disordered" evidence="1">
    <location>
        <begin position="1"/>
        <end position="91"/>
    </location>
</feature>
<evidence type="ECO:0000313" key="4">
    <source>
        <dbReference type="Proteomes" id="UP000036987"/>
    </source>
</evidence>
<feature type="region of interest" description="Disordered" evidence="1">
    <location>
        <begin position="118"/>
        <end position="231"/>
    </location>
</feature>
<feature type="region of interest" description="Disordered" evidence="1">
    <location>
        <begin position="380"/>
        <end position="399"/>
    </location>
</feature>